<organism evidence="2 3">
    <name type="scientific">Hanamia caeni</name>
    <dbReference type="NCBI Taxonomy" id="2294116"/>
    <lineage>
        <taxon>Bacteria</taxon>
        <taxon>Pseudomonadati</taxon>
        <taxon>Bacteroidota</taxon>
        <taxon>Chitinophagia</taxon>
        <taxon>Chitinophagales</taxon>
        <taxon>Chitinophagaceae</taxon>
        <taxon>Hanamia</taxon>
    </lineage>
</organism>
<name>A0A3M9NJ67_9BACT</name>
<dbReference type="InterPro" id="IPR011990">
    <property type="entry name" value="TPR-like_helical_dom_sf"/>
</dbReference>
<dbReference type="InterPro" id="IPR041662">
    <property type="entry name" value="SusD-like_2"/>
</dbReference>
<gene>
    <name evidence="2" type="ORF">EFY79_06160</name>
</gene>
<feature type="chain" id="PRO_5018105205" evidence="1">
    <location>
        <begin position="25"/>
        <end position="511"/>
    </location>
</feature>
<dbReference type="RefSeq" id="WP_123119818.1">
    <property type="nucleotide sequence ID" value="NZ_RJJR01000004.1"/>
</dbReference>
<evidence type="ECO:0000256" key="1">
    <source>
        <dbReference type="SAM" id="SignalP"/>
    </source>
</evidence>
<dbReference type="Proteomes" id="UP000267223">
    <property type="component" value="Unassembled WGS sequence"/>
</dbReference>
<dbReference type="SUPFAM" id="SSF48452">
    <property type="entry name" value="TPR-like"/>
    <property type="match status" value="1"/>
</dbReference>
<keyword evidence="1" id="KW-0732">Signal</keyword>
<keyword evidence="2" id="KW-0449">Lipoprotein</keyword>
<dbReference type="Gene3D" id="1.25.40.390">
    <property type="match status" value="1"/>
</dbReference>
<evidence type="ECO:0000313" key="3">
    <source>
        <dbReference type="Proteomes" id="UP000267223"/>
    </source>
</evidence>
<feature type="signal peptide" evidence="1">
    <location>
        <begin position="1"/>
        <end position="24"/>
    </location>
</feature>
<dbReference type="AlphaFoldDB" id="A0A3M9NJ67"/>
<reference evidence="2 3" key="1">
    <citation type="submission" date="2018-11" db="EMBL/GenBank/DDBJ databases">
        <title>Draft genome sequence of Ferruginibacter sp. BO-59.</title>
        <authorList>
            <person name="Im W.T."/>
        </authorList>
    </citation>
    <scope>NUCLEOTIDE SEQUENCE [LARGE SCALE GENOMIC DNA]</scope>
    <source>
        <strain evidence="2 3">BO-59</strain>
    </source>
</reference>
<evidence type="ECO:0000313" key="2">
    <source>
        <dbReference type="EMBL" id="RNI37830.1"/>
    </source>
</evidence>
<dbReference type="OrthoDB" id="9766256at2"/>
<dbReference type="EMBL" id="RJJR01000004">
    <property type="protein sequence ID" value="RNI37830.1"/>
    <property type="molecule type" value="Genomic_DNA"/>
</dbReference>
<proteinExistence type="predicted"/>
<dbReference type="PROSITE" id="PS51257">
    <property type="entry name" value="PROKAR_LIPOPROTEIN"/>
    <property type="match status" value="1"/>
</dbReference>
<protein>
    <submittedName>
        <fullName evidence="2">SusD/RagB family nutrient-binding outer membrane lipoprotein</fullName>
    </submittedName>
</protein>
<keyword evidence="3" id="KW-1185">Reference proteome</keyword>
<dbReference type="Pfam" id="PF12771">
    <property type="entry name" value="SusD-like_2"/>
    <property type="match status" value="1"/>
</dbReference>
<sequence>MKVKFLKLLLFSVSIILISSCNKASLTDLNKNPNATETAVPDYLFTGAILATPAFNYSVLAEGMQYFSTYKEVPAVGDKFYSFNGTVAPFDSFYVSKLNRLSQLEALLQGPDDVNKNALVQILKVYEFHQLTDVAGDIPYSEALKGKGNLQPKYDTQKDIYTDMLNKLDAAASALDPSKPSFGNADLFYKGDVARWKKFAYTLMLRLAMRLTNVDPDMSKTWVQKAIAGGLISSDADIAKISYANVAGAQNPQVRAMLDGNYISPGGDNVEGGKYAATFIDYLKSTKDPRLGVISVVWVPTSTGYTADNSFNIQRGMVSGSLNTKPTDFDTYSEPSPLIINVAAPIIILGPSEAYLLLAEAALRGWTSSLTAEQAYDKGVEAGMTQWALYPTAGNISGVITENQINEYKSLNPYNSAGTFEQQLEQISTQKWVSLFGNDYEVYSNWRRTGYPVLTPVNYPGNVTGGKMFRRFSIPESENLTNHDNYVEALQRQGFAELNGDNLLTRVWWDK</sequence>
<accession>A0A3M9NJ67</accession>
<comment type="caution">
    <text evidence="2">The sequence shown here is derived from an EMBL/GenBank/DDBJ whole genome shotgun (WGS) entry which is preliminary data.</text>
</comment>